<gene>
    <name evidence="8" type="ORF">QYM36_009566</name>
</gene>
<evidence type="ECO:0000256" key="6">
    <source>
        <dbReference type="ARBA" id="ARBA00041911"/>
    </source>
</evidence>
<evidence type="ECO:0000259" key="7">
    <source>
        <dbReference type="PROSITE" id="PS50275"/>
    </source>
</evidence>
<dbReference type="InterPro" id="IPR002013">
    <property type="entry name" value="SAC_dom"/>
</dbReference>
<dbReference type="EC" id="3.1.3.64" evidence="1"/>
<dbReference type="PROSITE" id="PS50275">
    <property type="entry name" value="SAC"/>
    <property type="match status" value="1"/>
</dbReference>
<evidence type="ECO:0000313" key="9">
    <source>
        <dbReference type="Proteomes" id="UP001187531"/>
    </source>
</evidence>
<accession>A0AA88L5K8</accession>
<feature type="domain" description="SAC" evidence="7">
    <location>
        <begin position="123"/>
        <end position="453"/>
    </location>
</feature>
<reference evidence="8" key="1">
    <citation type="submission" date="2023-07" db="EMBL/GenBank/DDBJ databases">
        <title>Chromosome-level genome assembly of Artemia franciscana.</title>
        <authorList>
            <person name="Jo E."/>
        </authorList>
    </citation>
    <scope>NUCLEOTIDE SEQUENCE</scope>
    <source>
        <tissue evidence="8">Whole body</tissue>
    </source>
</reference>
<dbReference type="Proteomes" id="UP001187531">
    <property type="component" value="Unassembled WGS sequence"/>
</dbReference>
<evidence type="ECO:0000256" key="2">
    <source>
        <dbReference type="ARBA" id="ARBA00036631"/>
    </source>
</evidence>
<dbReference type="PANTHER" id="PTHR45662:SF2">
    <property type="entry name" value="PHOSPHATIDYLINOSITOL-3-PHOSPHATASE SAC1"/>
    <property type="match status" value="1"/>
</dbReference>
<sequence length="572" mass="66411">MISDQALKNVVLYTGNDKFFLEQLDGVEGFVSIDRLLSEVRFEVNRSKLPVNLPRRNIFGVYGMFKTFSGPCLVVVTEATKIGKISGQSILRIDKTEIIPYARTNYHISQRQASDDATLISMVKNILDTPHHYFSLNYDLSHTMQRQAFMSPEFRQLSMFERADDRFIWNYQLLENFFQGDKEVAKYSLLVIHGFISIKVSSVGRNSFNWAVISRRSRYHAGARFYARGINSDGHVANFVETEQIVEYDGQKTSFVQTRGSIPLFWNQKPNLEYKPSIVIDTFKVHILAFTKHFEEQILQYGQQVLLNLANQKGPEGRLVNYYKTLVQTYNSDMLKYKAFDFHQECSRVRWDGLSIFIDRNSQDLLSFGYLHLSSQGLVIRIQEGTFRTNCIDCLDRTNVVQSMLAHKNLEAVLECLGILSEGSDLVNHKNFEYSFNNVWADNADFISCQYSGTRALKTDYTRTGKRTIFGSLKDGYNSLLRYYKNNFSDRFRQDAIDFFHGHWTVDDGLPVLITEKRGWKFYLPIFWRLVTMPPKVILGYGREYMNVPRLVGKYLRHNSPSNSKKQLIYQI</sequence>
<dbReference type="GO" id="GO:0043812">
    <property type="term" value="F:phosphatidylinositol-4-phosphate phosphatase activity"/>
    <property type="evidence" value="ECO:0007669"/>
    <property type="project" value="TreeGrafter"/>
</dbReference>
<dbReference type="EMBL" id="JAVRJZ010000014">
    <property type="protein sequence ID" value="KAK2713729.1"/>
    <property type="molecule type" value="Genomic_DNA"/>
</dbReference>
<dbReference type="PANTHER" id="PTHR45662">
    <property type="entry name" value="PHOSPHATIDYLINOSITIDE PHOSPHATASE SAC1"/>
    <property type="match status" value="1"/>
</dbReference>
<comment type="catalytic activity">
    <reaction evidence="3">
        <text>a 1,2-diacyl-sn-glycero-3-phospho-(1D-myo-inositol 4-phosphate) + H2O = a 1,2-diacyl-sn-glycero-3-phospho-(1D-myo-inositol) + phosphate</text>
        <dbReference type="Rhea" id="RHEA:55652"/>
        <dbReference type="ChEBI" id="CHEBI:15377"/>
        <dbReference type="ChEBI" id="CHEBI:43474"/>
        <dbReference type="ChEBI" id="CHEBI:57880"/>
        <dbReference type="ChEBI" id="CHEBI:58178"/>
    </reaction>
    <physiologicalReaction direction="left-to-right" evidence="3">
        <dbReference type="Rhea" id="RHEA:55653"/>
    </physiologicalReaction>
</comment>
<protein>
    <recommendedName>
        <fullName evidence="4">Phosphatidylinositol-3-phosphatase SAC1</fullName>
        <ecNumber evidence="1">3.1.3.64</ecNumber>
    </recommendedName>
    <alternativeName>
        <fullName evidence="6">Phosphatidylinositol-4-phosphate phosphatase</fullName>
    </alternativeName>
    <alternativeName>
        <fullName evidence="5">Suppressor of actin mutations 1-like protein</fullName>
    </alternativeName>
</protein>
<dbReference type="AlphaFoldDB" id="A0AA88L5K8"/>
<dbReference type="GO" id="GO:0004438">
    <property type="term" value="F:phosphatidylinositol-3-phosphate phosphatase activity"/>
    <property type="evidence" value="ECO:0007669"/>
    <property type="project" value="UniProtKB-EC"/>
</dbReference>
<organism evidence="8 9">
    <name type="scientific">Artemia franciscana</name>
    <name type="common">Brine shrimp</name>
    <name type="synonym">Artemia sanfranciscana</name>
    <dbReference type="NCBI Taxonomy" id="6661"/>
    <lineage>
        <taxon>Eukaryota</taxon>
        <taxon>Metazoa</taxon>
        <taxon>Ecdysozoa</taxon>
        <taxon>Arthropoda</taxon>
        <taxon>Crustacea</taxon>
        <taxon>Branchiopoda</taxon>
        <taxon>Anostraca</taxon>
        <taxon>Artemiidae</taxon>
        <taxon>Artemia</taxon>
    </lineage>
</organism>
<name>A0AA88L5K8_ARTSF</name>
<evidence type="ECO:0000256" key="4">
    <source>
        <dbReference type="ARBA" id="ARBA00040795"/>
    </source>
</evidence>
<evidence type="ECO:0000256" key="1">
    <source>
        <dbReference type="ARBA" id="ARBA00013038"/>
    </source>
</evidence>
<dbReference type="GO" id="GO:0005783">
    <property type="term" value="C:endoplasmic reticulum"/>
    <property type="evidence" value="ECO:0007669"/>
    <property type="project" value="TreeGrafter"/>
</dbReference>
<dbReference type="Pfam" id="PF02383">
    <property type="entry name" value="Syja_N"/>
    <property type="match status" value="1"/>
</dbReference>
<evidence type="ECO:0000256" key="3">
    <source>
        <dbReference type="ARBA" id="ARBA00036807"/>
    </source>
</evidence>
<proteinExistence type="predicted"/>
<comment type="caution">
    <text evidence="8">The sequence shown here is derived from an EMBL/GenBank/DDBJ whole genome shotgun (WGS) entry which is preliminary data.</text>
</comment>
<evidence type="ECO:0000313" key="8">
    <source>
        <dbReference type="EMBL" id="KAK2713729.1"/>
    </source>
</evidence>
<comment type="catalytic activity">
    <reaction evidence="2">
        <text>a 1,2-diacyl-sn-glycero-3-phospho-(1D-myo-inositol-3-phosphate) + H2O = a 1,2-diacyl-sn-glycero-3-phospho-(1D-myo-inositol) + phosphate</text>
        <dbReference type="Rhea" id="RHEA:12316"/>
        <dbReference type="ChEBI" id="CHEBI:15377"/>
        <dbReference type="ChEBI" id="CHEBI:43474"/>
        <dbReference type="ChEBI" id="CHEBI:57880"/>
        <dbReference type="ChEBI" id="CHEBI:58088"/>
        <dbReference type="EC" id="3.1.3.64"/>
    </reaction>
    <physiologicalReaction direction="left-to-right" evidence="2">
        <dbReference type="Rhea" id="RHEA:12317"/>
    </physiologicalReaction>
</comment>
<evidence type="ECO:0000256" key="5">
    <source>
        <dbReference type="ARBA" id="ARBA00041396"/>
    </source>
</evidence>
<dbReference type="GO" id="GO:0046856">
    <property type="term" value="P:phosphatidylinositol dephosphorylation"/>
    <property type="evidence" value="ECO:0007669"/>
    <property type="project" value="TreeGrafter"/>
</dbReference>
<keyword evidence="9" id="KW-1185">Reference proteome</keyword>